<organism evidence="1 2">
    <name type="scientific">Catenovulum sediminis</name>
    <dbReference type="NCBI Taxonomy" id="1740262"/>
    <lineage>
        <taxon>Bacteria</taxon>
        <taxon>Pseudomonadati</taxon>
        <taxon>Pseudomonadota</taxon>
        <taxon>Gammaproteobacteria</taxon>
        <taxon>Alteromonadales</taxon>
        <taxon>Alteromonadaceae</taxon>
        <taxon>Catenovulum</taxon>
    </lineage>
</organism>
<dbReference type="Proteomes" id="UP001467690">
    <property type="component" value="Unassembled WGS sequence"/>
</dbReference>
<gene>
    <name evidence="1" type="ORF">ABS311_06850</name>
</gene>
<dbReference type="RefSeq" id="WP_350401189.1">
    <property type="nucleotide sequence ID" value="NZ_JBELOE010000136.1"/>
</dbReference>
<evidence type="ECO:0000313" key="2">
    <source>
        <dbReference type="Proteomes" id="UP001467690"/>
    </source>
</evidence>
<name>A0ABV1RF97_9ALTE</name>
<keyword evidence="2" id="KW-1185">Reference proteome</keyword>
<accession>A0ABV1RF97</accession>
<protein>
    <submittedName>
        <fullName evidence="1">Uncharacterized protein</fullName>
    </submittedName>
</protein>
<proteinExistence type="predicted"/>
<sequence>MLKISYFDGFTEELVSFDAIFDGRQCDVCFDCFIGEIKSKKFSFPVIETDLDLLIVLEGFLYLDKYYQIQIEDIGSIRCEFEWENMRVERNFDGGSFSCYCESEEHKVQLTKLEYLIYQIREKIVSYAKYGVEL</sequence>
<evidence type="ECO:0000313" key="1">
    <source>
        <dbReference type="EMBL" id="MER2491597.1"/>
    </source>
</evidence>
<dbReference type="EMBL" id="JBELOE010000136">
    <property type="protein sequence ID" value="MER2491597.1"/>
    <property type="molecule type" value="Genomic_DNA"/>
</dbReference>
<comment type="caution">
    <text evidence="1">The sequence shown here is derived from an EMBL/GenBank/DDBJ whole genome shotgun (WGS) entry which is preliminary data.</text>
</comment>
<reference evidence="1 2" key="1">
    <citation type="submission" date="2024-06" db="EMBL/GenBank/DDBJ databases">
        <authorList>
            <person name="Chen R.Y."/>
        </authorList>
    </citation>
    <scope>NUCLEOTIDE SEQUENCE [LARGE SCALE GENOMIC DNA]</scope>
    <source>
        <strain evidence="1 2">D2</strain>
    </source>
</reference>